<proteinExistence type="predicted"/>
<sequence>MDFKDTEKIDDKPEKRRLKWKPISGLDWPGENMLDVSLKKIHLLDADRKALLHRLVYIAKLGQELNDKRDVGSYYEKQFKYWQNQYQGEGVTGILLVYPSHYVHLIESSQEVLLALIRDLKQIEDKGEGMITQSKVLVYSGNVPTRLFNHWNSRVLNLPASRLELYETNESVENLVPECLTQLLKLGAFLAKQPKISLKNVLDSLHDKVPELLIPQDLIGYLLQSLQLASPAEYLTKYDVPFDTVLDNELVWPLPTKTFPLQ</sequence>
<dbReference type="InterPro" id="IPR007024">
    <property type="entry name" value="BLUF_domain"/>
</dbReference>
<protein>
    <submittedName>
        <fullName evidence="3">Uncharacterized protein C7orf62-like isoform X2</fullName>
    </submittedName>
</protein>
<evidence type="ECO:0000259" key="1">
    <source>
        <dbReference type="SMART" id="SM01034"/>
    </source>
</evidence>
<accession>A0ABM0M3S0</accession>
<organism evidence="2 3">
    <name type="scientific">Saccoglossus kowalevskii</name>
    <name type="common">Acorn worm</name>
    <dbReference type="NCBI Taxonomy" id="10224"/>
    <lineage>
        <taxon>Eukaryota</taxon>
        <taxon>Metazoa</taxon>
        <taxon>Hemichordata</taxon>
        <taxon>Enteropneusta</taxon>
        <taxon>Harrimaniidae</taxon>
        <taxon>Saccoglossus</taxon>
    </lineage>
</organism>
<dbReference type="InterPro" id="IPR055308">
    <property type="entry name" value="TEX47-like"/>
</dbReference>
<dbReference type="RefSeq" id="XP_006814661.1">
    <property type="nucleotide sequence ID" value="XM_006814598.1"/>
</dbReference>
<dbReference type="Pfam" id="PF24787">
    <property type="entry name" value="TEX47"/>
    <property type="match status" value="1"/>
</dbReference>
<gene>
    <name evidence="3" type="primary">LOC100371304</name>
</gene>
<name>A0ABM0M3S0_SACKO</name>
<evidence type="ECO:0000313" key="3">
    <source>
        <dbReference type="RefSeq" id="XP_006814661.1"/>
    </source>
</evidence>
<dbReference type="PANTHER" id="PTHR34035">
    <property type="entry name" value="TESTIS-EXPRESSED PROTEIN 47"/>
    <property type="match status" value="1"/>
</dbReference>
<evidence type="ECO:0000313" key="2">
    <source>
        <dbReference type="Proteomes" id="UP000694865"/>
    </source>
</evidence>
<dbReference type="SMART" id="SM01034">
    <property type="entry name" value="BLUF"/>
    <property type="match status" value="1"/>
</dbReference>
<dbReference type="PANTHER" id="PTHR34035:SF1">
    <property type="entry name" value="TESTIS-EXPRESSED PROTEIN 47"/>
    <property type="match status" value="1"/>
</dbReference>
<dbReference type="Gene3D" id="3.30.70.100">
    <property type="match status" value="1"/>
</dbReference>
<dbReference type="Proteomes" id="UP000694865">
    <property type="component" value="Unplaced"/>
</dbReference>
<feature type="domain" description="BLUF" evidence="1">
    <location>
        <begin position="52"/>
        <end position="155"/>
    </location>
</feature>
<dbReference type="GeneID" id="100371304"/>
<reference evidence="3" key="1">
    <citation type="submission" date="2025-08" db="UniProtKB">
        <authorList>
            <consortium name="RefSeq"/>
        </authorList>
    </citation>
    <scope>IDENTIFICATION</scope>
    <source>
        <tissue evidence="3">Testes</tissue>
    </source>
</reference>
<keyword evidence="2" id="KW-1185">Reference proteome</keyword>